<dbReference type="GO" id="GO:0000160">
    <property type="term" value="P:phosphorelay signal transduction system"/>
    <property type="evidence" value="ECO:0007669"/>
    <property type="project" value="UniProtKB-KW"/>
</dbReference>
<keyword evidence="1 3" id="KW-0597">Phosphoprotein</keyword>
<accession>A0A1I6KS98</accession>
<dbReference type="PANTHER" id="PTHR44591">
    <property type="entry name" value="STRESS RESPONSE REGULATOR PROTEIN 1"/>
    <property type="match status" value="1"/>
</dbReference>
<dbReference type="PROSITE" id="PS50110">
    <property type="entry name" value="RESPONSE_REGULATORY"/>
    <property type="match status" value="1"/>
</dbReference>
<feature type="domain" description="Response regulatory" evidence="4">
    <location>
        <begin position="4"/>
        <end position="119"/>
    </location>
</feature>
<dbReference type="InterPro" id="IPR011006">
    <property type="entry name" value="CheY-like_superfamily"/>
</dbReference>
<keyword evidence="6" id="KW-1185">Reference proteome</keyword>
<proteinExistence type="predicted"/>
<dbReference type="EMBL" id="FOZK01000001">
    <property type="protein sequence ID" value="SFR94071.1"/>
    <property type="molecule type" value="Genomic_DNA"/>
</dbReference>
<protein>
    <submittedName>
        <fullName evidence="5">Response regulator receiver domain-containing protein</fullName>
    </submittedName>
</protein>
<evidence type="ECO:0000313" key="5">
    <source>
        <dbReference type="EMBL" id="SFR94071.1"/>
    </source>
</evidence>
<sequence length="123" mass="13601">MAIEVLVVDEEADVLDITETFLDRQDGLSVTSEMDPERAAERIIDGECDAVVSDLTMPDLNGLELCQRVREAGREVPFFLFTGRDETEIDDSPGKECVTGFVRKGTGTEQYETLAENIRNAVA</sequence>
<evidence type="ECO:0000256" key="2">
    <source>
        <dbReference type="ARBA" id="ARBA00023012"/>
    </source>
</evidence>
<dbReference type="SMART" id="SM00448">
    <property type="entry name" value="REC"/>
    <property type="match status" value="1"/>
</dbReference>
<dbReference type="InterPro" id="IPR001789">
    <property type="entry name" value="Sig_transdc_resp-reg_receiver"/>
</dbReference>
<evidence type="ECO:0000259" key="4">
    <source>
        <dbReference type="PROSITE" id="PS50110"/>
    </source>
</evidence>
<dbReference type="Gene3D" id="3.40.50.2300">
    <property type="match status" value="1"/>
</dbReference>
<dbReference type="Proteomes" id="UP000199062">
    <property type="component" value="Unassembled WGS sequence"/>
</dbReference>
<organism evidence="5 6">
    <name type="scientific">Halomicrobium zhouii</name>
    <dbReference type="NCBI Taxonomy" id="767519"/>
    <lineage>
        <taxon>Archaea</taxon>
        <taxon>Methanobacteriati</taxon>
        <taxon>Methanobacteriota</taxon>
        <taxon>Stenosarchaea group</taxon>
        <taxon>Halobacteria</taxon>
        <taxon>Halobacteriales</taxon>
        <taxon>Haloarculaceae</taxon>
        <taxon>Halomicrobium</taxon>
    </lineage>
</organism>
<name>A0A1I6KS98_9EURY</name>
<dbReference type="RefSeq" id="WP_089815242.1">
    <property type="nucleotide sequence ID" value="NZ_FOZK01000001.1"/>
</dbReference>
<gene>
    <name evidence="5" type="ORF">SAMN05216559_1440</name>
</gene>
<dbReference type="AlphaFoldDB" id="A0A1I6KS98"/>
<reference evidence="5 6" key="1">
    <citation type="submission" date="2016-10" db="EMBL/GenBank/DDBJ databases">
        <authorList>
            <person name="de Groot N.N."/>
        </authorList>
    </citation>
    <scope>NUCLEOTIDE SEQUENCE [LARGE SCALE GENOMIC DNA]</scope>
    <source>
        <strain evidence="5 6">CGMCC 1.10457</strain>
    </source>
</reference>
<dbReference type="InterPro" id="IPR050595">
    <property type="entry name" value="Bact_response_regulator"/>
</dbReference>
<evidence type="ECO:0000256" key="1">
    <source>
        <dbReference type="ARBA" id="ARBA00022553"/>
    </source>
</evidence>
<keyword evidence="2" id="KW-0902">Two-component regulatory system</keyword>
<dbReference type="SUPFAM" id="SSF52172">
    <property type="entry name" value="CheY-like"/>
    <property type="match status" value="1"/>
</dbReference>
<dbReference type="PANTHER" id="PTHR44591:SF14">
    <property type="entry name" value="PROTEIN PILG"/>
    <property type="match status" value="1"/>
</dbReference>
<evidence type="ECO:0000256" key="3">
    <source>
        <dbReference type="PROSITE-ProRule" id="PRU00169"/>
    </source>
</evidence>
<dbReference type="OrthoDB" id="8127at2157"/>
<dbReference type="Pfam" id="PF00072">
    <property type="entry name" value="Response_reg"/>
    <property type="match status" value="1"/>
</dbReference>
<evidence type="ECO:0000313" key="6">
    <source>
        <dbReference type="Proteomes" id="UP000199062"/>
    </source>
</evidence>
<feature type="modified residue" description="4-aspartylphosphate" evidence="3">
    <location>
        <position position="54"/>
    </location>
</feature>